<feature type="region of interest" description="Disordered" evidence="6">
    <location>
        <begin position="719"/>
        <end position="756"/>
    </location>
</feature>
<feature type="region of interest" description="Disordered" evidence="6">
    <location>
        <begin position="27"/>
        <end position="57"/>
    </location>
</feature>
<feature type="compositionally biased region" description="Polar residues" evidence="6">
    <location>
        <begin position="27"/>
        <end position="37"/>
    </location>
</feature>
<feature type="coiled-coil region" evidence="5">
    <location>
        <begin position="1135"/>
        <end position="1212"/>
    </location>
</feature>
<feature type="compositionally biased region" description="Low complexity" evidence="6">
    <location>
        <begin position="554"/>
        <end position="565"/>
    </location>
</feature>
<evidence type="ECO:0000256" key="4">
    <source>
        <dbReference type="PROSITE-ProRule" id="PRU00125"/>
    </source>
</evidence>
<feature type="compositionally biased region" description="Polar residues" evidence="6">
    <location>
        <begin position="908"/>
        <end position="919"/>
    </location>
</feature>
<evidence type="ECO:0000259" key="9">
    <source>
        <dbReference type="PROSITE" id="PS50106"/>
    </source>
</evidence>
<name>A0A813MDF9_9BILA</name>
<organism evidence="10 11">
    <name type="scientific">Brachionus calyciflorus</name>
    <dbReference type="NCBI Taxonomy" id="104777"/>
    <lineage>
        <taxon>Eukaryota</taxon>
        <taxon>Metazoa</taxon>
        <taxon>Spiralia</taxon>
        <taxon>Gnathifera</taxon>
        <taxon>Rotifera</taxon>
        <taxon>Eurotatoria</taxon>
        <taxon>Monogononta</taxon>
        <taxon>Pseudotrocha</taxon>
        <taxon>Ploima</taxon>
        <taxon>Brachionidae</taxon>
        <taxon>Brachionus</taxon>
    </lineage>
</organism>
<dbReference type="Gene3D" id="2.30.42.10">
    <property type="match status" value="1"/>
</dbReference>
<dbReference type="InterPro" id="IPR001715">
    <property type="entry name" value="CH_dom"/>
</dbReference>
<dbReference type="SMART" id="SM00132">
    <property type="entry name" value="LIM"/>
    <property type="match status" value="1"/>
</dbReference>
<proteinExistence type="predicted"/>
<dbReference type="SUPFAM" id="SSF47576">
    <property type="entry name" value="Calponin-homology domain, CH-domain"/>
    <property type="match status" value="1"/>
</dbReference>
<feature type="region of interest" description="Disordered" evidence="6">
    <location>
        <begin position="665"/>
        <end position="694"/>
    </location>
</feature>
<feature type="compositionally biased region" description="Acidic residues" evidence="6">
    <location>
        <begin position="1076"/>
        <end position="1085"/>
    </location>
</feature>
<dbReference type="PROSITE" id="PS50023">
    <property type="entry name" value="LIM_DOMAIN_2"/>
    <property type="match status" value="1"/>
</dbReference>
<evidence type="ECO:0000256" key="6">
    <source>
        <dbReference type="SAM" id="MobiDB-lite"/>
    </source>
</evidence>
<keyword evidence="11" id="KW-1185">Reference proteome</keyword>
<dbReference type="SMART" id="SM00033">
    <property type="entry name" value="CH"/>
    <property type="match status" value="1"/>
</dbReference>
<feature type="domain" description="LIM zinc-binding" evidence="8">
    <location>
        <begin position="1549"/>
        <end position="1616"/>
    </location>
</feature>
<dbReference type="Pfam" id="PF00595">
    <property type="entry name" value="PDZ"/>
    <property type="match status" value="1"/>
</dbReference>
<dbReference type="InterPro" id="IPR001478">
    <property type="entry name" value="PDZ"/>
</dbReference>
<dbReference type="Gene3D" id="2.10.110.10">
    <property type="entry name" value="Cysteine Rich Protein"/>
    <property type="match status" value="1"/>
</dbReference>
<evidence type="ECO:0000256" key="5">
    <source>
        <dbReference type="SAM" id="Coils"/>
    </source>
</evidence>
<reference evidence="10" key="1">
    <citation type="submission" date="2021-02" db="EMBL/GenBank/DDBJ databases">
        <authorList>
            <person name="Nowell W R."/>
        </authorList>
    </citation>
    <scope>NUCLEOTIDE SEQUENCE</scope>
    <source>
        <strain evidence="10">Ploen Becks lab</strain>
    </source>
</reference>
<feature type="compositionally biased region" description="Basic and acidic residues" evidence="6">
    <location>
        <begin position="1054"/>
        <end position="1075"/>
    </location>
</feature>
<feature type="region of interest" description="Disordered" evidence="6">
    <location>
        <begin position="489"/>
        <end position="512"/>
    </location>
</feature>
<evidence type="ECO:0000313" key="11">
    <source>
        <dbReference type="Proteomes" id="UP000663879"/>
    </source>
</evidence>
<gene>
    <name evidence="10" type="ORF">OXX778_LOCUS1137</name>
</gene>
<dbReference type="Gene3D" id="1.10.418.10">
    <property type="entry name" value="Calponin-like domain"/>
    <property type="match status" value="1"/>
</dbReference>
<feature type="compositionally biased region" description="Basic and acidic residues" evidence="6">
    <location>
        <begin position="1255"/>
        <end position="1268"/>
    </location>
</feature>
<evidence type="ECO:0000256" key="3">
    <source>
        <dbReference type="ARBA" id="ARBA00023038"/>
    </source>
</evidence>
<dbReference type="GO" id="GO:0046872">
    <property type="term" value="F:metal ion binding"/>
    <property type="evidence" value="ECO:0007669"/>
    <property type="project" value="UniProtKB-KW"/>
</dbReference>
<evidence type="ECO:0000259" key="8">
    <source>
        <dbReference type="PROSITE" id="PS50023"/>
    </source>
</evidence>
<evidence type="ECO:0000256" key="1">
    <source>
        <dbReference type="ARBA" id="ARBA00022723"/>
    </source>
</evidence>
<feature type="compositionally biased region" description="Low complexity" evidence="6">
    <location>
        <begin position="38"/>
        <end position="57"/>
    </location>
</feature>
<feature type="compositionally biased region" description="Low complexity" evidence="6">
    <location>
        <begin position="498"/>
        <end position="509"/>
    </location>
</feature>
<keyword evidence="2 4" id="KW-0862">Zinc</keyword>
<keyword evidence="3 4" id="KW-0440">LIM domain</keyword>
<evidence type="ECO:0000256" key="2">
    <source>
        <dbReference type="ARBA" id="ARBA00022833"/>
    </source>
</evidence>
<feature type="region of interest" description="Disordered" evidence="6">
    <location>
        <begin position="1054"/>
        <end position="1121"/>
    </location>
</feature>
<sequence>MSEESSLCEKSKKSIVANLVNSINLMTNNPSNNNKVQRSSSSRCSSPASSLSSTSLSTKQDILDNKLNDNKRTLSSSSLASSVSVSSSSNLFSKTNTNQTSDYVEDSMSVGCGGGGDGGGGVFDDSKFNLKLNHVCRSNRSSISTSTTNNLDDFLINDDNNFLMVNYDDNNGAPVCNLSKLKIKKEEHEFNNMILKCQNWIETVTNKKFAYPNDFRKSLENGVILCELLNILKPDCIRRINRHSAPIAGIDNLTQFLKACQEHFNLCQANLFDITDLEDLVKRRGTNLNNINNSTTNKFENSNHLLIDEEQQRRLKKVVHTISWLSQKANKFGIPLPYYFDITNLNNSVLQANNSKHILTKTKITSFYSNTSLNQYSSSSASSSLSSSSSFITSSNNNSAVSLSVIIGPGDSIKLSTPKSNCLLKQKIERKEIACSSSSSYSDEISQSSSCTQSRFECIDDCAQKLEHTNKQVEKMSYIYKTTNLKNDKDTVDNDTFSSPSPSTSSSYSQNLNSELHNSNIQNKSQEDLRLIDANCSPISSTSVASPRFVQTQNLTNNNSNLPTPNSNPNPKIPTRYFDRRVSTSVMDSNPYKFNVNYSAAGQQLAKKAHEQLKTVEKSKELKKLESEKKNNATVVKKKNDYINNDDESLNDDWQNRVDDWKKRRREKQKLPVKTRSFEEDEPQNNRSDRKRINPFEASQYYIMPLNEESTTPVILEISKSKNEPSDKNVNPAVKESTEPHNTSINQSLNESQNELDESQNVQYVYIEKLVDITRPDNYTSRGFGFLLNSGYNSNKSELNEPINVLINDELVLVNECYAQIVVVEPDTLADKSGLKKGDLVIEINESCTNNLTNEQLRKIMRQRLQLNSISMKILSQQRQGQNFENIVNVQHNENKIEQISDTFSEALSPSISTPTSGDSTPCTTSSLSTNNPLSKNPNKQVDYHQIVAPKPFKKSLTSSSNQSENMNTESLIEKRKTQLSLILNWTLSTNLENKKESECVPEKQISLISSVSSSISSLEDIARKNDQIISSSISKNSEEQNLYDSLSYLKPTDKSKEIESESNKLKSEKFSNDDTDHDNDDDDLLQSPRPPPIPTTEPPPLPSFCTKKSSKTETTENPQALEIKKVLFDNMKSIENWKQEQEMLMKRKYEEEQKRIEESLKLDLDRVKEEEIQRREQERLKLEKEKIRLQELEIKQREEELQQNLEETKNRLASPISKETLESKSEVDKSVSVKKDDLNALIEKIYTEESDEPEFQKLELPRNEPIKQPRPNPPQKLNNLISTKTLPVAMAAINQDEKIPLTSLIDTNTKHQVIKQVHDSMDHLKNELLHKGMNKYAEDVDLISKNLEENRQKQEEMERIRLEQETIRLEKERIEHEKEKLRLEAEQLRKEREFILMNSPLISPTSNEFTDYNLYKTNLQADIRRPGNKSISPTRKHINIVSKNQILPSGRNIEEIGPRIPPKISHLKNPNFQMNLIDQKMRRSVPSLINEPKNINPVIPPRSKNIPVQQRLLIPKPPYQQKISQSHKVLNQPQIYQNSPTQEISLSQKCSSCNQILGQGSAMWIEKLSLAFHLKCFRCSVCNVPLGNGKEGTDVRVSGANRLHCNNCFSNDLDLRNSIKPHLKRKNFDKYSILPNYYSTKILLKKC</sequence>
<dbReference type="Pfam" id="PF00412">
    <property type="entry name" value="LIM"/>
    <property type="match status" value="1"/>
</dbReference>
<dbReference type="InterPro" id="IPR001781">
    <property type="entry name" value="Znf_LIM"/>
</dbReference>
<feature type="coiled-coil region" evidence="5">
    <location>
        <begin position="1344"/>
        <end position="1399"/>
    </location>
</feature>
<dbReference type="GO" id="GO:0051893">
    <property type="term" value="P:regulation of focal adhesion assembly"/>
    <property type="evidence" value="ECO:0007669"/>
    <property type="project" value="TreeGrafter"/>
</dbReference>
<feature type="compositionally biased region" description="Low complexity" evidence="6">
    <location>
        <begin position="920"/>
        <end position="939"/>
    </location>
</feature>
<evidence type="ECO:0000313" key="10">
    <source>
        <dbReference type="EMBL" id="CAF0711797.1"/>
    </source>
</evidence>
<feature type="compositionally biased region" description="Pro residues" evidence="6">
    <location>
        <begin position="1089"/>
        <end position="1103"/>
    </location>
</feature>
<dbReference type="PANTHER" id="PTHR15551">
    <property type="entry name" value="LIM DOMAIN ONLY 7"/>
    <property type="match status" value="1"/>
</dbReference>
<dbReference type="Proteomes" id="UP000663879">
    <property type="component" value="Unassembled WGS sequence"/>
</dbReference>
<keyword evidence="5" id="KW-0175">Coiled coil</keyword>
<dbReference type="OrthoDB" id="15627at2759"/>
<dbReference type="PROSITE" id="PS00478">
    <property type="entry name" value="LIM_DOMAIN_1"/>
    <property type="match status" value="1"/>
</dbReference>
<dbReference type="SUPFAM" id="SSF50156">
    <property type="entry name" value="PDZ domain-like"/>
    <property type="match status" value="1"/>
</dbReference>
<feature type="compositionally biased region" description="Polar residues" evidence="6">
    <location>
        <begin position="740"/>
        <end position="756"/>
    </location>
</feature>
<evidence type="ECO:0008006" key="12">
    <source>
        <dbReference type="Google" id="ProtNLM"/>
    </source>
</evidence>
<feature type="region of interest" description="Disordered" evidence="6">
    <location>
        <begin position="908"/>
        <end position="939"/>
    </location>
</feature>
<keyword evidence="1 4" id="KW-0479">Metal-binding</keyword>
<feature type="region of interest" description="Disordered" evidence="6">
    <location>
        <begin position="1253"/>
        <end position="1277"/>
    </location>
</feature>
<dbReference type="GO" id="GO:0051496">
    <property type="term" value="P:positive regulation of stress fiber assembly"/>
    <property type="evidence" value="ECO:0007669"/>
    <property type="project" value="TreeGrafter"/>
</dbReference>
<accession>A0A813MDF9</accession>
<dbReference type="SMART" id="SM00228">
    <property type="entry name" value="PDZ"/>
    <property type="match status" value="1"/>
</dbReference>
<comment type="caution">
    <text evidence="10">The sequence shown here is derived from an EMBL/GenBank/DDBJ whole genome shotgun (WGS) entry which is preliminary data.</text>
</comment>
<dbReference type="InterPro" id="IPR036872">
    <property type="entry name" value="CH_dom_sf"/>
</dbReference>
<dbReference type="GO" id="GO:0032034">
    <property type="term" value="F:myosin II head/neck binding"/>
    <property type="evidence" value="ECO:0007669"/>
    <property type="project" value="TreeGrafter"/>
</dbReference>
<dbReference type="EMBL" id="CAJNOC010000068">
    <property type="protein sequence ID" value="CAF0711797.1"/>
    <property type="molecule type" value="Genomic_DNA"/>
</dbReference>
<dbReference type="PROSITE" id="PS50106">
    <property type="entry name" value="PDZ"/>
    <property type="match status" value="1"/>
</dbReference>
<feature type="domain" description="Calponin-homology (CH)" evidence="7">
    <location>
        <begin position="191"/>
        <end position="300"/>
    </location>
</feature>
<dbReference type="InterPro" id="IPR036034">
    <property type="entry name" value="PDZ_sf"/>
</dbReference>
<evidence type="ECO:0000259" key="7">
    <source>
        <dbReference type="PROSITE" id="PS50021"/>
    </source>
</evidence>
<dbReference type="PANTHER" id="PTHR15551:SF3">
    <property type="entry name" value="LIM AND CALPONIN HOMOLOGY DOMAINS-CONTAINING PROTEIN 1"/>
    <property type="match status" value="1"/>
</dbReference>
<dbReference type="GO" id="GO:0001725">
    <property type="term" value="C:stress fiber"/>
    <property type="evidence" value="ECO:0007669"/>
    <property type="project" value="TreeGrafter"/>
</dbReference>
<feature type="domain" description="PDZ" evidence="9">
    <location>
        <begin position="770"/>
        <end position="863"/>
    </location>
</feature>
<dbReference type="Pfam" id="PF00307">
    <property type="entry name" value="CH"/>
    <property type="match status" value="1"/>
</dbReference>
<feature type="region of interest" description="Disordered" evidence="6">
    <location>
        <begin position="554"/>
        <end position="574"/>
    </location>
</feature>
<protein>
    <recommendedName>
        <fullName evidence="12">LIM and calponin homology domains-containing protein</fullName>
    </recommendedName>
</protein>
<dbReference type="PROSITE" id="PS50021">
    <property type="entry name" value="CH"/>
    <property type="match status" value="1"/>
</dbReference>
<dbReference type="CDD" id="cd08368">
    <property type="entry name" value="LIM"/>
    <property type="match status" value="1"/>
</dbReference>